<evidence type="ECO:0000313" key="2">
    <source>
        <dbReference type="EMBL" id="ABQ28568.1"/>
    </source>
</evidence>
<gene>
    <name evidence="2" type="ordered locus">Gura_4425</name>
</gene>
<accession>A5G9V0</accession>
<dbReference type="AlphaFoldDB" id="A5G9V0"/>
<sequence length="243" mass="25443">MKIKICSMIVLPILMLSGCTTYKTQYASFRPPAAYPNLQVVDGASLGGEAYADTDAAEKAFGFDIKGAGLLPVQIVLENKSGKNLEIVNNQTFLVDDDNRYWNIIPTNTAIDRLEKSTQLAAFFGKGAGTGAVLGAAAGTILGAALGIVSGGSVGEATLRGAAVGAAGGAVIGGVKEGTSSEREYRITDDIRAKGLEGKVIPPESLANGFVFFPGEAQTAKELRLQYREKESGKVRNVVLNLK</sequence>
<feature type="chain" id="PRO_5002681535" description="Glycine zipper family protein" evidence="1">
    <location>
        <begin position="23"/>
        <end position="243"/>
    </location>
</feature>
<dbReference type="Proteomes" id="UP000006695">
    <property type="component" value="Chromosome"/>
</dbReference>
<feature type="signal peptide" evidence="1">
    <location>
        <begin position="1"/>
        <end position="22"/>
    </location>
</feature>
<evidence type="ECO:0000256" key="1">
    <source>
        <dbReference type="SAM" id="SignalP"/>
    </source>
</evidence>
<organism evidence="2 3">
    <name type="scientific">Geotalea uraniireducens (strain Rf4)</name>
    <name type="common">Geobacter uraniireducens</name>
    <dbReference type="NCBI Taxonomy" id="351605"/>
    <lineage>
        <taxon>Bacteria</taxon>
        <taxon>Pseudomonadati</taxon>
        <taxon>Thermodesulfobacteriota</taxon>
        <taxon>Desulfuromonadia</taxon>
        <taxon>Geobacterales</taxon>
        <taxon>Geobacteraceae</taxon>
        <taxon>Geotalea</taxon>
    </lineage>
</organism>
<protein>
    <recommendedName>
        <fullName evidence="4">Glycine zipper family protein</fullName>
    </recommendedName>
</protein>
<proteinExistence type="predicted"/>
<dbReference type="STRING" id="351605.Gura_4425"/>
<dbReference type="KEGG" id="gur:Gura_4425"/>
<keyword evidence="3" id="KW-1185">Reference proteome</keyword>
<reference evidence="2 3" key="1">
    <citation type="submission" date="2007-05" db="EMBL/GenBank/DDBJ databases">
        <title>Complete sequence of Geobacter uraniireducens Rf4.</title>
        <authorList>
            <consortium name="US DOE Joint Genome Institute"/>
            <person name="Copeland A."/>
            <person name="Lucas S."/>
            <person name="Lapidus A."/>
            <person name="Barry K."/>
            <person name="Detter J.C."/>
            <person name="Glavina del Rio T."/>
            <person name="Hammon N."/>
            <person name="Israni S."/>
            <person name="Dalin E."/>
            <person name="Tice H."/>
            <person name="Pitluck S."/>
            <person name="Chertkov O."/>
            <person name="Brettin T."/>
            <person name="Bruce D."/>
            <person name="Han C."/>
            <person name="Schmutz J."/>
            <person name="Larimer F."/>
            <person name="Land M."/>
            <person name="Hauser L."/>
            <person name="Kyrpides N."/>
            <person name="Mikhailova N."/>
            <person name="Shelobolina E."/>
            <person name="Aklujkar M."/>
            <person name="Lovley D."/>
            <person name="Richardson P."/>
        </authorList>
    </citation>
    <scope>NUCLEOTIDE SEQUENCE [LARGE SCALE GENOMIC DNA]</scope>
    <source>
        <strain evidence="2 3">Rf4</strain>
    </source>
</reference>
<dbReference type="OrthoDB" id="5465302at2"/>
<dbReference type="PROSITE" id="PS51257">
    <property type="entry name" value="PROKAR_LIPOPROTEIN"/>
    <property type="match status" value="1"/>
</dbReference>
<keyword evidence="1" id="KW-0732">Signal</keyword>
<evidence type="ECO:0008006" key="4">
    <source>
        <dbReference type="Google" id="ProtNLM"/>
    </source>
</evidence>
<evidence type="ECO:0000313" key="3">
    <source>
        <dbReference type="Proteomes" id="UP000006695"/>
    </source>
</evidence>
<dbReference type="HOGENOM" id="CLU_1118916_0_0_7"/>
<dbReference type="RefSeq" id="WP_011941194.1">
    <property type="nucleotide sequence ID" value="NC_009483.1"/>
</dbReference>
<dbReference type="EMBL" id="CP000698">
    <property type="protein sequence ID" value="ABQ28568.1"/>
    <property type="molecule type" value="Genomic_DNA"/>
</dbReference>
<name>A5G9V0_GEOUR</name>